<protein>
    <submittedName>
        <fullName evidence="1">Uncharacterized protein</fullName>
    </submittedName>
</protein>
<organism evidence="1 2">
    <name type="scientific">Stylosanthes scabra</name>
    <dbReference type="NCBI Taxonomy" id="79078"/>
    <lineage>
        <taxon>Eukaryota</taxon>
        <taxon>Viridiplantae</taxon>
        <taxon>Streptophyta</taxon>
        <taxon>Embryophyta</taxon>
        <taxon>Tracheophyta</taxon>
        <taxon>Spermatophyta</taxon>
        <taxon>Magnoliopsida</taxon>
        <taxon>eudicotyledons</taxon>
        <taxon>Gunneridae</taxon>
        <taxon>Pentapetalae</taxon>
        <taxon>rosids</taxon>
        <taxon>fabids</taxon>
        <taxon>Fabales</taxon>
        <taxon>Fabaceae</taxon>
        <taxon>Papilionoideae</taxon>
        <taxon>50 kb inversion clade</taxon>
        <taxon>dalbergioids sensu lato</taxon>
        <taxon>Dalbergieae</taxon>
        <taxon>Pterocarpus clade</taxon>
        <taxon>Stylosanthes</taxon>
    </lineage>
</organism>
<dbReference type="EMBL" id="JASCZI010003659">
    <property type="protein sequence ID" value="MED6116902.1"/>
    <property type="molecule type" value="Genomic_DNA"/>
</dbReference>
<keyword evidence="2" id="KW-1185">Reference proteome</keyword>
<name>A0ABU6QZ47_9FABA</name>
<accession>A0ABU6QZ47</accession>
<evidence type="ECO:0000313" key="1">
    <source>
        <dbReference type="EMBL" id="MED6116902.1"/>
    </source>
</evidence>
<proteinExistence type="predicted"/>
<gene>
    <name evidence="1" type="ORF">PIB30_104664</name>
</gene>
<comment type="caution">
    <text evidence="1">The sequence shown here is derived from an EMBL/GenBank/DDBJ whole genome shotgun (WGS) entry which is preliminary data.</text>
</comment>
<evidence type="ECO:0000313" key="2">
    <source>
        <dbReference type="Proteomes" id="UP001341840"/>
    </source>
</evidence>
<dbReference type="Proteomes" id="UP001341840">
    <property type="component" value="Unassembled WGS sequence"/>
</dbReference>
<reference evidence="1 2" key="1">
    <citation type="journal article" date="2023" name="Plants (Basel)">
        <title>Bridging the Gap: Combining Genomics and Transcriptomics Approaches to Understand Stylosanthes scabra, an Orphan Legume from the Brazilian Caatinga.</title>
        <authorList>
            <person name="Ferreira-Neto J.R.C."/>
            <person name="da Silva M.D."/>
            <person name="Binneck E."/>
            <person name="de Melo N.F."/>
            <person name="da Silva R.H."/>
            <person name="de Melo A.L.T.M."/>
            <person name="Pandolfi V."/>
            <person name="Bustamante F.O."/>
            <person name="Brasileiro-Vidal A.C."/>
            <person name="Benko-Iseppon A.M."/>
        </authorList>
    </citation>
    <scope>NUCLEOTIDE SEQUENCE [LARGE SCALE GENOMIC DNA]</scope>
    <source>
        <tissue evidence="1">Leaves</tissue>
    </source>
</reference>
<sequence length="121" mass="13863">MMIWICSQDSRIRDVIEEGNYVLTKVTSQKVDGKDVEQEILKTKEEYTEEDWKKVAFNFKAINFLHYDLNQNDYLKISTCKTAKENGKVGSCRGARLRRGCNKVRRLVRAAGPRLGVGYGA</sequence>